<proteinExistence type="predicted"/>
<evidence type="ECO:0000313" key="2">
    <source>
        <dbReference type="EMBL" id="RHW24438.1"/>
    </source>
</evidence>
<gene>
    <name evidence="2" type="ORF">D0Z08_24265</name>
</gene>
<evidence type="ECO:0000313" key="3">
    <source>
        <dbReference type="Proteomes" id="UP000283644"/>
    </source>
</evidence>
<dbReference type="Pfam" id="PF11303">
    <property type="entry name" value="DUF3105"/>
    <property type="match status" value="1"/>
</dbReference>
<name>A0A417XVC0_9ACTN</name>
<dbReference type="Proteomes" id="UP000283644">
    <property type="component" value="Unassembled WGS sequence"/>
</dbReference>
<feature type="transmembrane region" description="Helical" evidence="1">
    <location>
        <begin position="12"/>
        <end position="37"/>
    </location>
</feature>
<reference evidence="2 3" key="1">
    <citation type="submission" date="2018-09" db="EMBL/GenBank/DDBJ databases">
        <title>Genome sequencing of Nocardioides immobilis CCTCC AB 2017083 for comparison to Nocardioides silvaticus.</title>
        <authorList>
            <person name="Li C."/>
            <person name="Wang G."/>
        </authorList>
    </citation>
    <scope>NUCLEOTIDE SEQUENCE [LARGE SCALE GENOMIC DNA]</scope>
    <source>
        <strain evidence="2 3">CCTCC AB 2017083</strain>
    </source>
</reference>
<dbReference type="EMBL" id="QXGH01000032">
    <property type="protein sequence ID" value="RHW24438.1"/>
    <property type="molecule type" value="Genomic_DNA"/>
</dbReference>
<dbReference type="OrthoDB" id="164831at2"/>
<accession>A0A417XVC0</accession>
<comment type="caution">
    <text evidence="2">The sequence shown here is derived from an EMBL/GenBank/DDBJ whole genome shotgun (WGS) entry which is preliminary data.</text>
</comment>
<keyword evidence="1" id="KW-1133">Transmembrane helix</keyword>
<dbReference type="AlphaFoldDB" id="A0A417XVC0"/>
<dbReference type="InterPro" id="IPR021454">
    <property type="entry name" value="DUF3105"/>
</dbReference>
<dbReference type="RefSeq" id="WP_118927862.1">
    <property type="nucleotide sequence ID" value="NZ_QXGH01000032.1"/>
</dbReference>
<evidence type="ECO:0000256" key="1">
    <source>
        <dbReference type="SAM" id="Phobius"/>
    </source>
</evidence>
<keyword evidence="3" id="KW-1185">Reference proteome</keyword>
<keyword evidence="1" id="KW-0812">Transmembrane</keyword>
<sequence length="213" mass="22201">MTDPRPTSSPSRALPIAVAVVAGLLVVIAAIVLPLVLGGDDEDDDSGKDTADGSSVDTSNLDLVEEYDVPPYVHVRDDVTYPQSPPVGGDHWDPWLECGVYDVPVLDEYAVHDLEHGSIWLTYRADLLDADGVAELAGQLPDNGIMSPYADQDAPAVITAWGRQLQLVGADDPRIALFIDEYGAGGTAPEAFASCAGGITDPDGTDSAAGTAA</sequence>
<protein>
    <submittedName>
        <fullName evidence="2">DUF3105 domain-containing protein</fullName>
    </submittedName>
</protein>
<keyword evidence="1" id="KW-0472">Membrane</keyword>
<organism evidence="2 3">
    <name type="scientific">Nocardioides immobilis</name>
    <dbReference type="NCBI Taxonomy" id="2049295"/>
    <lineage>
        <taxon>Bacteria</taxon>
        <taxon>Bacillati</taxon>
        <taxon>Actinomycetota</taxon>
        <taxon>Actinomycetes</taxon>
        <taxon>Propionibacteriales</taxon>
        <taxon>Nocardioidaceae</taxon>
        <taxon>Nocardioides</taxon>
    </lineage>
</organism>